<evidence type="ECO:0000256" key="1">
    <source>
        <dbReference type="ARBA" id="ARBA00004123"/>
    </source>
</evidence>
<gene>
    <name evidence="4" type="ORF">KIN20_008280</name>
</gene>
<name>A0AAD5QJQ8_PARTN</name>
<dbReference type="Proteomes" id="UP001196413">
    <property type="component" value="Unassembled WGS sequence"/>
</dbReference>
<dbReference type="EMBL" id="JAHQIW010001301">
    <property type="protein sequence ID" value="KAJ1352089.1"/>
    <property type="molecule type" value="Genomic_DNA"/>
</dbReference>
<dbReference type="GO" id="GO:0016180">
    <property type="term" value="P:snRNA processing"/>
    <property type="evidence" value="ECO:0007669"/>
    <property type="project" value="TreeGrafter"/>
</dbReference>
<comment type="caution">
    <text evidence="4">The sequence shown here is derived from an EMBL/GenBank/DDBJ whole genome shotgun (WGS) entry which is preliminary data.</text>
</comment>
<keyword evidence="5" id="KW-1185">Reference proteome</keyword>
<dbReference type="InterPro" id="IPR057412">
    <property type="entry name" value="INTS4_C"/>
</dbReference>
<evidence type="ECO:0000313" key="5">
    <source>
        <dbReference type="Proteomes" id="UP001196413"/>
    </source>
</evidence>
<evidence type="ECO:0000313" key="4">
    <source>
        <dbReference type="EMBL" id="KAJ1352089.1"/>
    </source>
</evidence>
<proteinExistence type="predicted"/>
<evidence type="ECO:0000256" key="2">
    <source>
        <dbReference type="ARBA" id="ARBA00023242"/>
    </source>
</evidence>
<organism evidence="4 5">
    <name type="scientific">Parelaphostrongylus tenuis</name>
    <name type="common">Meningeal worm</name>
    <dbReference type="NCBI Taxonomy" id="148309"/>
    <lineage>
        <taxon>Eukaryota</taxon>
        <taxon>Metazoa</taxon>
        <taxon>Ecdysozoa</taxon>
        <taxon>Nematoda</taxon>
        <taxon>Chromadorea</taxon>
        <taxon>Rhabditida</taxon>
        <taxon>Rhabditina</taxon>
        <taxon>Rhabditomorpha</taxon>
        <taxon>Strongyloidea</taxon>
        <taxon>Metastrongylidae</taxon>
        <taxon>Parelaphostrongylus</taxon>
    </lineage>
</organism>
<feature type="domain" description="Integrator complex subunit 4/Protein SIEL C-terminal Ig-like" evidence="3">
    <location>
        <begin position="308"/>
        <end position="373"/>
    </location>
</feature>
<protein>
    <recommendedName>
        <fullName evidence="3">Integrator complex subunit 4/Protein SIEL C-terminal Ig-like domain-containing protein</fullName>
    </recommendedName>
</protein>
<dbReference type="PANTHER" id="PTHR20938">
    <property type="entry name" value="INTEGRATOR COMPLEX SUBUNIT 4"/>
    <property type="match status" value="1"/>
</dbReference>
<sequence length="454" mass="51325">MKLHDIAVTISRDIAKLILVLNAAANYEPIISLLPQCVLRHYRFLRVASPEFVAPIKVLASPGNGTDDVVQPWSRKLSSSTWDILVDTYKRLQETSREPTLDDRNALRRDIAEDANAISVYNKPLASAARFIVSLCEISSALESLSQAVLRGSRDVADASDTIRQAGATFRKNCVYRSNNELIRIRCADHQFADLPPQMKSFLVETELFLSLLELYVEMTIAPQRHAQIVLSIRSVITEAKRQWSSVGAPSDQALALIDDILESLEGSTAELQKILSIGKFGHLLLSHAPILPNSFPSVASIRCKWAQISEPKHDLFLEEPVRFVAGLPCGVKLVASLHNLNETDLRNLRIQVNYPDNRTGHFRPPLSDIRMNGNWISTMVEWDRQNLTHFLRIRLYDYIFCIHGLVRCLLWAAENPTRRRHLSGKPGLLHKWERLIGGKHDIQTVCDYIIFDD</sequence>
<keyword evidence="2" id="KW-0539">Nucleus</keyword>
<comment type="subcellular location">
    <subcellularLocation>
        <location evidence="1">Nucleus</location>
    </subcellularLocation>
</comment>
<dbReference type="AlphaFoldDB" id="A0AAD5QJQ8"/>
<dbReference type="Pfam" id="PF25458">
    <property type="entry name" value="INTS4_C"/>
    <property type="match status" value="1"/>
</dbReference>
<accession>A0AAD5QJQ8</accession>
<reference evidence="4" key="1">
    <citation type="submission" date="2021-06" db="EMBL/GenBank/DDBJ databases">
        <title>Parelaphostrongylus tenuis whole genome reference sequence.</title>
        <authorList>
            <person name="Garwood T.J."/>
            <person name="Larsen P.A."/>
            <person name="Fountain-Jones N.M."/>
            <person name="Garbe J.R."/>
            <person name="Macchietto M.G."/>
            <person name="Kania S.A."/>
            <person name="Gerhold R.W."/>
            <person name="Richards J.E."/>
            <person name="Wolf T.M."/>
        </authorList>
    </citation>
    <scope>NUCLEOTIDE SEQUENCE</scope>
    <source>
        <strain evidence="4">MNPRO001-30</strain>
        <tissue evidence="4">Meninges</tissue>
    </source>
</reference>
<evidence type="ECO:0000259" key="3">
    <source>
        <dbReference type="Pfam" id="PF25458"/>
    </source>
</evidence>
<dbReference type="PANTHER" id="PTHR20938:SF0">
    <property type="entry name" value="INTEGRATOR COMPLEX SUBUNIT 4"/>
    <property type="match status" value="1"/>
</dbReference>
<dbReference type="GO" id="GO:0032039">
    <property type="term" value="C:integrator complex"/>
    <property type="evidence" value="ECO:0007669"/>
    <property type="project" value="TreeGrafter"/>
</dbReference>